<sequence>MRFTVLAAIFFTTLAAAAPAAEPAAEPVPQGYTGPCSKSNCGASGKVCGAGQLCVGFPVLSGPGRKGCTCSTG</sequence>
<dbReference type="OrthoDB" id="4837440at2759"/>
<dbReference type="AlphaFoldDB" id="A0A6G1J4E2"/>
<organism evidence="2 3">
    <name type="scientific">Lentithecium fluviatile CBS 122367</name>
    <dbReference type="NCBI Taxonomy" id="1168545"/>
    <lineage>
        <taxon>Eukaryota</taxon>
        <taxon>Fungi</taxon>
        <taxon>Dikarya</taxon>
        <taxon>Ascomycota</taxon>
        <taxon>Pezizomycotina</taxon>
        <taxon>Dothideomycetes</taxon>
        <taxon>Pleosporomycetidae</taxon>
        <taxon>Pleosporales</taxon>
        <taxon>Massarineae</taxon>
        <taxon>Lentitheciaceae</taxon>
        <taxon>Lentithecium</taxon>
    </lineage>
</organism>
<feature type="signal peptide" evidence="1">
    <location>
        <begin position="1"/>
        <end position="17"/>
    </location>
</feature>
<accession>A0A6G1J4E2</accession>
<reference evidence="2" key="1">
    <citation type="journal article" date="2020" name="Stud. Mycol.">
        <title>101 Dothideomycetes genomes: a test case for predicting lifestyles and emergence of pathogens.</title>
        <authorList>
            <person name="Haridas S."/>
            <person name="Albert R."/>
            <person name="Binder M."/>
            <person name="Bloem J."/>
            <person name="Labutti K."/>
            <person name="Salamov A."/>
            <person name="Andreopoulos B."/>
            <person name="Baker S."/>
            <person name="Barry K."/>
            <person name="Bills G."/>
            <person name="Bluhm B."/>
            <person name="Cannon C."/>
            <person name="Castanera R."/>
            <person name="Culley D."/>
            <person name="Daum C."/>
            <person name="Ezra D."/>
            <person name="Gonzalez J."/>
            <person name="Henrissat B."/>
            <person name="Kuo A."/>
            <person name="Liang C."/>
            <person name="Lipzen A."/>
            <person name="Lutzoni F."/>
            <person name="Magnuson J."/>
            <person name="Mondo S."/>
            <person name="Nolan M."/>
            <person name="Ohm R."/>
            <person name="Pangilinan J."/>
            <person name="Park H.-J."/>
            <person name="Ramirez L."/>
            <person name="Alfaro M."/>
            <person name="Sun H."/>
            <person name="Tritt A."/>
            <person name="Yoshinaga Y."/>
            <person name="Zwiers L.-H."/>
            <person name="Turgeon B."/>
            <person name="Goodwin S."/>
            <person name="Spatafora J."/>
            <person name="Crous P."/>
            <person name="Grigoriev I."/>
        </authorList>
    </citation>
    <scope>NUCLEOTIDE SEQUENCE</scope>
    <source>
        <strain evidence="2">CBS 122367</strain>
    </source>
</reference>
<keyword evidence="1" id="KW-0732">Signal</keyword>
<dbReference type="Proteomes" id="UP000799291">
    <property type="component" value="Unassembled WGS sequence"/>
</dbReference>
<gene>
    <name evidence="2" type="ORF">K458DRAFT_417441</name>
</gene>
<name>A0A6G1J4E2_9PLEO</name>
<evidence type="ECO:0000256" key="1">
    <source>
        <dbReference type="SAM" id="SignalP"/>
    </source>
</evidence>
<protein>
    <submittedName>
        <fullName evidence="2">Uncharacterized protein</fullName>
    </submittedName>
</protein>
<dbReference type="EMBL" id="MU005579">
    <property type="protein sequence ID" value="KAF2685386.1"/>
    <property type="molecule type" value="Genomic_DNA"/>
</dbReference>
<evidence type="ECO:0000313" key="3">
    <source>
        <dbReference type="Proteomes" id="UP000799291"/>
    </source>
</evidence>
<feature type="chain" id="PRO_5026013035" evidence="1">
    <location>
        <begin position="18"/>
        <end position="73"/>
    </location>
</feature>
<proteinExistence type="predicted"/>
<keyword evidence="3" id="KW-1185">Reference proteome</keyword>
<evidence type="ECO:0000313" key="2">
    <source>
        <dbReference type="EMBL" id="KAF2685386.1"/>
    </source>
</evidence>